<feature type="domain" description="GAF" evidence="1">
    <location>
        <begin position="3"/>
        <end position="134"/>
    </location>
</feature>
<evidence type="ECO:0000313" key="2">
    <source>
        <dbReference type="EMBL" id="MBB4066207.1"/>
    </source>
</evidence>
<name>A0A7W6J7K7_9HYPH</name>
<dbReference type="Pfam" id="PF13185">
    <property type="entry name" value="GAF_2"/>
    <property type="match status" value="1"/>
</dbReference>
<dbReference type="SUPFAM" id="SSF55781">
    <property type="entry name" value="GAF domain-like"/>
    <property type="match status" value="1"/>
</dbReference>
<keyword evidence="3" id="KW-1185">Reference proteome</keyword>
<dbReference type="InterPro" id="IPR029016">
    <property type="entry name" value="GAF-like_dom_sf"/>
</dbReference>
<dbReference type="EMBL" id="JACIEZ010000008">
    <property type="protein sequence ID" value="MBB4066207.1"/>
    <property type="molecule type" value="Genomic_DNA"/>
</dbReference>
<proteinExistence type="predicted"/>
<protein>
    <submittedName>
        <fullName evidence="2">Transcriptional regulator with GAF, ATPase, and Fis domain</fullName>
    </submittedName>
</protein>
<dbReference type="AlphaFoldDB" id="A0A7W6J7K7"/>
<dbReference type="Proteomes" id="UP000528286">
    <property type="component" value="Unassembled WGS sequence"/>
</dbReference>
<reference evidence="2 3" key="1">
    <citation type="submission" date="2020-08" db="EMBL/GenBank/DDBJ databases">
        <title>Genomic Encyclopedia of Type Strains, Phase IV (KMG-IV): sequencing the most valuable type-strain genomes for metagenomic binning, comparative biology and taxonomic classification.</title>
        <authorList>
            <person name="Goeker M."/>
        </authorList>
    </citation>
    <scope>NUCLEOTIDE SEQUENCE [LARGE SCALE GENOMIC DNA]</scope>
    <source>
        <strain evidence="2 3">DSM 29853</strain>
    </source>
</reference>
<evidence type="ECO:0000313" key="3">
    <source>
        <dbReference type="Proteomes" id="UP000528286"/>
    </source>
</evidence>
<dbReference type="InterPro" id="IPR003018">
    <property type="entry name" value="GAF"/>
</dbReference>
<accession>A0A7W6J7K7</accession>
<comment type="caution">
    <text evidence="2">The sequence shown here is derived from an EMBL/GenBank/DDBJ whole genome shotgun (WGS) entry which is preliminary data.</text>
</comment>
<evidence type="ECO:0000259" key="1">
    <source>
        <dbReference type="Pfam" id="PF13185"/>
    </source>
</evidence>
<dbReference type="RefSeq" id="WP_183367500.1">
    <property type="nucleotide sequence ID" value="NZ_JACIEZ010000008.1"/>
</dbReference>
<gene>
    <name evidence="2" type="ORF">GGR23_003422</name>
</gene>
<sequence length="152" mass="16877">MSSDPQTVFADLHRTIDAAVGARLFTVTVLDRKAKLARRAYTSHPAEYPTSGVKPMLVDGWSEKVIDRGETFIANTTDGFSPYFPDHPLINSLGCHSAMNLPVIEEGEVIGTVNLLDIEQHFTPERVERIRSLVEENKPALVRAMRDTPMTA</sequence>
<dbReference type="Gene3D" id="3.30.450.40">
    <property type="match status" value="1"/>
</dbReference>
<organism evidence="2 3">
    <name type="scientific">Gellertiella hungarica</name>
    <dbReference type="NCBI Taxonomy" id="1572859"/>
    <lineage>
        <taxon>Bacteria</taxon>
        <taxon>Pseudomonadati</taxon>
        <taxon>Pseudomonadota</taxon>
        <taxon>Alphaproteobacteria</taxon>
        <taxon>Hyphomicrobiales</taxon>
        <taxon>Rhizobiaceae</taxon>
        <taxon>Gellertiella</taxon>
    </lineage>
</organism>